<keyword evidence="2" id="KW-1185">Reference proteome</keyword>
<gene>
    <name evidence="1" type="ORF">HPB50_014066</name>
</gene>
<proteinExistence type="predicted"/>
<dbReference type="Proteomes" id="UP000821845">
    <property type="component" value="Chromosome 8"/>
</dbReference>
<protein>
    <submittedName>
        <fullName evidence="1">Uncharacterized protein</fullName>
    </submittedName>
</protein>
<evidence type="ECO:0000313" key="2">
    <source>
        <dbReference type="Proteomes" id="UP000821845"/>
    </source>
</evidence>
<name>A0ACB7RP21_HYAAI</name>
<evidence type="ECO:0000313" key="1">
    <source>
        <dbReference type="EMBL" id="KAH6924235.1"/>
    </source>
</evidence>
<comment type="caution">
    <text evidence="1">The sequence shown here is derived from an EMBL/GenBank/DDBJ whole genome shotgun (WGS) entry which is preliminary data.</text>
</comment>
<organism evidence="1 2">
    <name type="scientific">Hyalomma asiaticum</name>
    <name type="common">Tick</name>
    <dbReference type="NCBI Taxonomy" id="266040"/>
    <lineage>
        <taxon>Eukaryota</taxon>
        <taxon>Metazoa</taxon>
        <taxon>Ecdysozoa</taxon>
        <taxon>Arthropoda</taxon>
        <taxon>Chelicerata</taxon>
        <taxon>Arachnida</taxon>
        <taxon>Acari</taxon>
        <taxon>Parasitiformes</taxon>
        <taxon>Ixodida</taxon>
        <taxon>Ixodoidea</taxon>
        <taxon>Ixodidae</taxon>
        <taxon>Hyalomminae</taxon>
        <taxon>Hyalomma</taxon>
    </lineage>
</organism>
<reference evidence="1" key="1">
    <citation type="submission" date="2020-05" db="EMBL/GenBank/DDBJ databases">
        <title>Large-scale comparative analyses of tick genomes elucidate their genetic diversity and vector capacities.</title>
        <authorList>
            <person name="Jia N."/>
            <person name="Wang J."/>
            <person name="Shi W."/>
            <person name="Du L."/>
            <person name="Sun Y."/>
            <person name="Zhan W."/>
            <person name="Jiang J."/>
            <person name="Wang Q."/>
            <person name="Zhang B."/>
            <person name="Ji P."/>
            <person name="Sakyi L.B."/>
            <person name="Cui X."/>
            <person name="Yuan T."/>
            <person name="Jiang B."/>
            <person name="Yang W."/>
            <person name="Lam T.T.-Y."/>
            <person name="Chang Q."/>
            <person name="Ding S."/>
            <person name="Wang X."/>
            <person name="Zhu J."/>
            <person name="Ruan X."/>
            <person name="Zhao L."/>
            <person name="Wei J."/>
            <person name="Que T."/>
            <person name="Du C."/>
            <person name="Cheng J."/>
            <person name="Dai P."/>
            <person name="Han X."/>
            <person name="Huang E."/>
            <person name="Gao Y."/>
            <person name="Liu J."/>
            <person name="Shao H."/>
            <person name="Ye R."/>
            <person name="Li L."/>
            <person name="Wei W."/>
            <person name="Wang X."/>
            <person name="Wang C."/>
            <person name="Yang T."/>
            <person name="Huo Q."/>
            <person name="Li W."/>
            <person name="Guo W."/>
            <person name="Chen H."/>
            <person name="Zhou L."/>
            <person name="Ni X."/>
            <person name="Tian J."/>
            <person name="Zhou Y."/>
            <person name="Sheng Y."/>
            <person name="Liu T."/>
            <person name="Pan Y."/>
            <person name="Xia L."/>
            <person name="Li J."/>
            <person name="Zhao F."/>
            <person name="Cao W."/>
        </authorList>
    </citation>
    <scope>NUCLEOTIDE SEQUENCE</scope>
    <source>
        <strain evidence="1">Hyas-2018</strain>
    </source>
</reference>
<dbReference type="EMBL" id="CM023488">
    <property type="protein sequence ID" value="KAH6924235.1"/>
    <property type="molecule type" value="Genomic_DNA"/>
</dbReference>
<sequence>MAATTHRSFADRVGSGPSSASCGPGREHEHRRSELTADSVVVFGNGAFQRLLLAFAQVAIFVSKAQTSVQVLTSKSFRYWCRAPSEYSYMSTAKWFHSGIPQRPDGTYSHCSRYDRPRLPGSEPSFTEVPCQRWYYNLTAEGYTVVEEWDLVCDRLWLLDIANAIFMCGSVVCVPIMGLASDRYGRRPVLYASVAVLYVSCVFQCFSTSLSTYIGLGFLLLASSSVLELTTSILLFESTPVGTREGFVALAVCVPTALSPLYRSAVALFTDHWRMLHLAVAAPSLLLIIVVYLTGESLDWLITSGKFEDAERAALWAAELNHEEPQRVKERLAAITSALALVGGRLLRPGRPGFCAIFSGPRRYVFLATFVCWFISNIGRFSLPFDQVGLHIREFRWTGFVLNLLGMTSSYFITRSCGYLCPLIVLSLVCAATLATQLVVSVYDLLVLSAWGLTASYVFFNMSYVFLCIHTVEIFPTRNEKHGFLVRLYVWLSGSCDGSPSTALRKGSAP</sequence>
<accession>A0ACB7RP21</accession>